<dbReference type="GO" id="GO:0016491">
    <property type="term" value="F:oxidoreductase activity"/>
    <property type="evidence" value="ECO:0007669"/>
    <property type="project" value="UniProtKB-KW"/>
</dbReference>
<dbReference type="Gene3D" id="3.30.360.10">
    <property type="entry name" value="Dihydrodipicolinate Reductase, domain 2"/>
    <property type="match status" value="1"/>
</dbReference>
<dbReference type="GO" id="GO:0000166">
    <property type="term" value="F:nucleotide binding"/>
    <property type="evidence" value="ECO:0007669"/>
    <property type="project" value="InterPro"/>
</dbReference>
<dbReference type="InterPro" id="IPR000683">
    <property type="entry name" value="Gfo/Idh/MocA-like_OxRdtase_N"/>
</dbReference>
<evidence type="ECO:0000313" key="5">
    <source>
        <dbReference type="EMBL" id="WDH80446.1"/>
    </source>
</evidence>
<evidence type="ECO:0000313" key="8">
    <source>
        <dbReference type="Proteomes" id="UP001221519"/>
    </source>
</evidence>
<gene>
    <name evidence="5" type="ORF">PUW23_12790</name>
    <name evidence="6" type="ORF">PUW25_12455</name>
</gene>
<evidence type="ECO:0000313" key="7">
    <source>
        <dbReference type="Proteomes" id="UP001220962"/>
    </source>
</evidence>
<evidence type="ECO:0000256" key="2">
    <source>
        <dbReference type="ARBA" id="ARBA00023002"/>
    </source>
</evidence>
<evidence type="ECO:0000256" key="1">
    <source>
        <dbReference type="ARBA" id="ARBA00010928"/>
    </source>
</evidence>
<keyword evidence="8" id="KW-1185">Reference proteome</keyword>
<sequence>MNKNVRVGIIGYGFAAKTFHAPVITSVEGLELAAIVQRSGNSCLNDYPSIKALQKVDELYHDPDIDLVVITTPSTNHYSFAKDALMAGKHVVVEKPFTTTREEADELISIAKEKGLVLSVFHNRRWDGDYLTLQEVVQRNLVGPITEAELIWDRYSPIAQPGRWRDAGGEGSGTFYDLGVHLIDQALTLFGLPNSIQADLKVQREEAQASDYFDVTLHYDSGLSVRLKSTLLSVDPAPRYRLYGMNGSYIKYGEDPQEDALKAGGVPGTPHWGEEPAERWGTLNTTLDGLHFTGRIKTIPGSYDSYYRNVYEAITGVSELAVKAEQARMAIRVIELGMESHAEQRRVPFTP</sequence>
<keyword evidence="2" id="KW-0560">Oxidoreductase</keyword>
<dbReference type="InterPro" id="IPR036291">
    <property type="entry name" value="NAD(P)-bd_dom_sf"/>
</dbReference>
<feature type="domain" description="Gfo/Idh/MocA-like oxidoreductase C-terminal" evidence="4">
    <location>
        <begin position="138"/>
        <end position="348"/>
    </location>
</feature>
<dbReference type="EMBL" id="CP118108">
    <property type="protein sequence ID" value="WDI04710.1"/>
    <property type="molecule type" value="Genomic_DNA"/>
</dbReference>
<dbReference type="InterPro" id="IPR051317">
    <property type="entry name" value="Gfo/Idh/MocA_oxidoreduct"/>
</dbReference>
<dbReference type="NCBIfam" id="NF008607">
    <property type="entry name" value="PRK11579.1"/>
    <property type="match status" value="1"/>
</dbReference>
<evidence type="ECO:0000313" key="6">
    <source>
        <dbReference type="EMBL" id="WDI04710.1"/>
    </source>
</evidence>
<dbReference type="InterPro" id="IPR004104">
    <property type="entry name" value="Gfo/Idh/MocA-like_OxRdtase_C"/>
</dbReference>
<dbReference type="Pfam" id="PF02894">
    <property type="entry name" value="GFO_IDH_MocA_C"/>
    <property type="match status" value="1"/>
</dbReference>
<proteinExistence type="inferred from homology"/>
<evidence type="ECO:0000259" key="4">
    <source>
        <dbReference type="Pfam" id="PF02894"/>
    </source>
</evidence>
<dbReference type="RefSeq" id="WP_274337110.1">
    <property type="nucleotide sequence ID" value="NZ_CP118101.1"/>
</dbReference>
<dbReference type="Gene3D" id="3.40.50.720">
    <property type="entry name" value="NAD(P)-binding Rossmann-like Domain"/>
    <property type="match status" value="1"/>
</dbReference>
<dbReference type="PANTHER" id="PTHR43708:SF5">
    <property type="entry name" value="CONSERVED EXPRESSED OXIDOREDUCTASE (EUROFUNG)-RELATED"/>
    <property type="match status" value="1"/>
</dbReference>
<comment type="similarity">
    <text evidence="1">Belongs to the Gfo/Idh/MocA family.</text>
</comment>
<name>A0AAX3MTP4_9BACL</name>
<feature type="domain" description="Gfo/Idh/MocA-like oxidoreductase N-terminal" evidence="3">
    <location>
        <begin position="5"/>
        <end position="122"/>
    </location>
</feature>
<protein>
    <submittedName>
        <fullName evidence="5">Oxidoreductase</fullName>
    </submittedName>
</protein>
<dbReference type="SUPFAM" id="SSF51735">
    <property type="entry name" value="NAD(P)-binding Rossmann-fold domains"/>
    <property type="match status" value="1"/>
</dbReference>
<dbReference type="Proteomes" id="UP001220962">
    <property type="component" value="Chromosome"/>
</dbReference>
<dbReference type="PANTHER" id="PTHR43708">
    <property type="entry name" value="CONSERVED EXPRESSED OXIDOREDUCTASE (EUROFUNG)"/>
    <property type="match status" value="1"/>
</dbReference>
<evidence type="ECO:0000259" key="3">
    <source>
        <dbReference type="Pfam" id="PF01408"/>
    </source>
</evidence>
<accession>A0AAX3MTP4</accession>
<dbReference type="EMBL" id="CP118101">
    <property type="protein sequence ID" value="WDH80446.1"/>
    <property type="molecule type" value="Genomic_DNA"/>
</dbReference>
<reference evidence="5 8" key="1">
    <citation type="submission" date="2023-02" db="EMBL/GenBank/DDBJ databases">
        <title>Pathogen: clinical or host-associated sample.</title>
        <authorList>
            <person name="Hergert J."/>
            <person name="Casey R."/>
            <person name="Wagner J."/>
            <person name="Young E.L."/>
            <person name="Oakeson K.F."/>
        </authorList>
    </citation>
    <scope>NUCLEOTIDE SEQUENCE</scope>
    <source>
        <strain evidence="6 8">2022CK-00829</strain>
        <strain evidence="5">2022CK-00830</strain>
    </source>
</reference>
<dbReference type="Pfam" id="PF01408">
    <property type="entry name" value="GFO_IDH_MocA"/>
    <property type="match status" value="1"/>
</dbReference>
<dbReference type="Proteomes" id="UP001221519">
    <property type="component" value="Chromosome"/>
</dbReference>
<dbReference type="AlphaFoldDB" id="A0AAX3MTP4"/>
<organism evidence="5 7">
    <name type="scientific">Paenibacillus urinalis</name>
    <dbReference type="NCBI Taxonomy" id="521520"/>
    <lineage>
        <taxon>Bacteria</taxon>
        <taxon>Bacillati</taxon>
        <taxon>Bacillota</taxon>
        <taxon>Bacilli</taxon>
        <taxon>Bacillales</taxon>
        <taxon>Paenibacillaceae</taxon>
        <taxon>Paenibacillus</taxon>
    </lineage>
</organism>